<keyword evidence="4 8" id="KW-0677">Repeat</keyword>
<feature type="binding site" evidence="8">
    <location>
        <position position="411"/>
    </location>
    <ligand>
        <name>[4Fe-4S] cluster</name>
        <dbReference type="ChEBI" id="CHEBI:49883"/>
        <label>2</label>
    </ligand>
</feature>
<dbReference type="Pfam" id="PF10531">
    <property type="entry name" value="SLBB"/>
    <property type="match status" value="1"/>
</dbReference>
<keyword evidence="3 8" id="KW-0479">Metal-binding</keyword>
<dbReference type="RefSeq" id="WP_110435489.1">
    <property type="nucleotide sequence ID" value="NZ_DBEZDI010000108.1"/>
</dbReference>
<dbReference type="InterPro" id="IPR037225">
    <property type="entry name" value="Nuo51_FMN-bd_sf"/>
</dbReference>
<dbReference type="PANTHER" id="PTHR43034:SF2">
    <property type="entry name" value="ION-TRANSLOCATING OXIDOREDUCTASE COMPLEX SUBUNIT C"/>
    <property type="match status" value="1"/>
</dbReference>
<keyword evidence="2 8" id="KW-0004">4Fe-4S</keyword>
<dbReference type="Gene3D" id="3.40.50.11540">
    <property type="entry name" value="NADH-ubiquinone oxidoreductase 51kDa subunit"/>
    <property type="match status" value="1"/>
</dbReference>
<keyword evidence="5 8" id="KW-0249">Electron transport</keyword>
<evidence type="ECO:0000256" key="3">
    <source>
        <dbReference type="ARBA" id="ARBA00022723"/>
    </source>
</evidence>
<evidence type="ECO:0000256" key="2">
    <source>
        <dbReference type="ARBA" id="ARBA00022485"/>
    </source>
</evidence>
<dbReference type="Gene3D" id="3.30.70.20">
    <property type="match status" value="1"/>
</dbReference>
<dbReference type="PROSITE" id="PS51379">
    <property type="entry name" value="4FE4S_FER_2"/>
    <property type="match status" value="2"/>
</dbReference>
<evidence type="ECO:0000313" key="11">
    <source>
        <dbReference type="EMBL" id="MCC2175885.1"/>
    </source>
</evidence>
<comment type="subunit">
    <text evidence="8">The complex is composed of six subunits: RnfA, RnfB, RnfC, RnfD, RnfE and RnfG.</text>
</comment>
<dbReference type="NCBIfam" id="TIGR01945">
    <property type="entry name" value="rnfC"/>
    <property type="match status" value="1"/>
</dbReference>
<dbReference type="InterPro" id="IPR026902">
    <property type="entry name" value="RnfC_N"/>
</dbReference>
<dbReference type="EC" id="7.-.-.-" evidence="8"/>
<dbReference type="PROSITE" id="PS00198">
    <property type="entry name" value="4FE4S_FER_1"/>
    <property type="match status" value="2"/>
</dbReference>
<keyword evidence="8" id="KW-1278">Translocase</keyword>
<evidence type="ECO:0000256" key="7">
    <source>
        <dbReference type="ARBA" id="ARBA00023014"/>
    </source>
</evidence>
<feature type="region of interest" description="Disordered" evidence="9">
    <location>
        <begin position="445"/>
        <end position="470"/>
    </location>
</feature>
<feature type="binding site" evidence="8">
    <location>
        <position position="414"/>
    </location>
    <ligand>
        <name>[4Fe-4S] cluster</name>
        <dbReference type="ChEBI" id="CHEBI:49883"/>
        <label>2</label>
    </ligand>
</feature>
<dbReference type="SUPFAM" id="SSF142019">
    <property type="entry name" value="Nqo1 FMN-binding domain-like"/>
    <property type="match status" value="1"/>
</dbReference>
<comment type="function">
    <text evidence="8">Part of a membrane-bound complex that couples electron transfer with translocation of ions across the membrane.</text>
</comment>
<evidence type="ECO:0000256" key="5">
    <source>
        <dbReference type="ARBA" id="ARBA00022982"/>
    </source>
</evidence>
<feature type="binding site" evidence="8">
    <location>
        <position position="418"/>
    </location>
    <ligand>
        <name>[4Fe-4S] cluster</name>
        <dbReference type="ChEBI" id="CHEBI:49883"/>
        <label>1</label>
    </ligand>
</feature>
<feature type="binding site" evidence="8">
    <location>
        <position position="375"/>
    </location>
    <ligand>
        <name>[4Fe-4S] cluster</name>
        <dbReference type="ChEBI" id="CHEBI:49883"/>
        <label>1</label>
    </ligand>
</feature>
<dbReference type="GO" id="GO:0051539">
    <property type="term" value="F:4 iron, 4 sulfur cluster binding"/>
    <property type="evidence" value="ECO:0007669"/>
    <property type="project" value="UniProtKB-KW"/>
</dbReference>
<dbReference type="InterPro" id="IPR017900">
    <property type="entry name" value="4Fe4S_Fe_S_CS"/>
</dbReference>
<evidence type="ECO:0000256" key="4">
    <source>
        <dbReference type="ARBA" id="ARBA00022737"/>
    </source>
</evidence>
<dbReference type="SUPFAM" id="SSF46548">
    <property type="entry name" value="alpha-helical ferredoxin"/>
    <property type="match status" value="1"/>
</dbReference>
<dbReference type="Pfam" id="PF01512">
    <property type="entry name" value="Complex1_51K"/>
    <property type="match status" value="1"/>
</dbReference>
<evidence type="ECO:0000256" key="1">
    <source>
        <dbReference type="ARBA" id="ARBA00022448"/>
    </source>
</evidence>
<dbReference type="Pfam" id="PF12838">
    <property type="entry name" value="Fer4_7"/>
    <property type="match status" value="1"/>
</dbReference>
<comment type="cofactor">
    <cofactor evidence="8">
        <name>[4Fe-4S] cluster</name>
        <dbReference type="ChEBI" id="CHEBI:49883"/>
    </cofactor>
    <text evidence="8">Binds 2 [4Fe-4S] clusters per subunit.</text>
</comment>
<dbReference type="NCBIfam" id="NF003454">
    <property type="entry name" value="PRK05035.1"/>
    <property type="match status" value="1"/>
</dbReference>
<dbReference type="InterPro" id="IPR011538">
    <property type="entry name" value="Nuo51_FMN-bd"/>
</dbReference>
<keyword evidence="8" id="KW-1003">Cell membrane</keyword>
<comment type="subcellular location">
    <subcellularLocation>
        <location evidence="8">Cell membrane</location>
        <topology evidence="8">Peripheral membrane protein</topology>
    </subcellularLocation>
</comment>
<evidence type="ECO:0000259" key="10">
    <source>
        <dbReference type="PROSITE" id="PS51379"/>
    </source>
</evidence>
<feature type="binding site" evidence="8">
    <location>
        <position position="408"/>
    </location>
    <ligand>
        <name>[4Fe-4S] cluster</name>
        <dbReference type="ChEBI" id="CHEBI:49883"/>
        <label>2</label>
    </ligand>
</feature>
<feature type="domain" description="4Fe-4S ferredoxin-type" evidence="10">
    <location>
        <begin position="399"/>
        <end position="428"/>
    </location>
</feature>
<keyword evidence="6 8" id="KW-0408">Iron</keyword>
<evidence type="ECO:0000256" key="6">
    <source>
        <dbReference type="ARBA" id="ARBA00023004"/>
    </source>
</evidence>
<dbReference type="InterPro" id="IPR010208">
    <property type="entry name" value="Ion_transpt_RnfC/RsxC"/>
</dbReference>
<gene>
    <name evidence="11" type="primary">rsxC</name>
    <name evidence="8" type="synonym">rnfC</name>
    <name evidence="11" type="ORF">LKD22_01855</name>
</gene>
<keyword evidence="1 8" id="KW-0813">Transport</keyword>
<dbReference type="HAMAP" id="MF_00461">
    <property type="entry name" value="RsxC_RnfC"/>
    <property type="match status" value="1"/>
</dbReference>
<reference evidence="11 12" key="1">
    <citation type="submission" date="2021-10" db="EMBL/GenBank/DDBJ databases">
        <title>Anaerobic single-cell dispensing facilitates the cultivation of human gut bacteria.</title>
        <authorList>
            <person name="Afrizal A."/>
        </authorList>
    </citation>
    <scope>NUCLEOTIDE SEQUENCE [LARGE SCALE GENOMIC DNA]</scope>
    <source>
        <strain evidence="11 12">CLA-AA-H270</strain>
    </source>
</reference>
<feature type="binding site" evidence="8">
    <location>
        <position position="379"/>
    </location>
    <ligand>
        <name>[4Fe-4S] cluster</name>
        <dbReference type="ChEBI" id="CHEBI:49883"/>
        <label>2</label>
    </ligand>
</feature>
<proteinExistence type="inferred from homology"/>
<comment type="caution">
    <text evidence="11">The sequence shown here is derived from an EMBL/GenBank/DDBJ whole genome shotgun (WGS) entry which is preliminary data.</text>
</comment>
<dbReference type="Pfam" id="PF13375">
    <property type="entry name" value="RnfC_N"/>
    <property type="match status" value="1"/>
</dbReference>
<keyword evidence="12" id="KW-1185">Reference proteome</keyword>
<keyword evidence="8" id="KW-0472">Membrane</keyword>
<evidence type="ECO:0000256" key="9">
    <source>
        <dbReference type="SAM" id="MobiDB-lite"/>
    </source>
</evidence>
<dbReference type="PANTHER" id="PTHR43034">
    <property type="entry name" value="ION-TRANSLOCATING OXIDOREDUCTASE COMPLEX SUBUNIT C"/>
    <property type="match status" value="1"/>
</dbReference>
<accession>A0AAW4VWN5</accession>
<dbReference type="InterPro" id="IPR019554">
    <property type="entry name" value="Soluble_ligand-bd"/>
</dbReference>
<dbReference type="GeneID" id="98660745"/>
<evidence type="ECO:0000256" key="8">
    <source>
        <dbReference type="HAMAP-Rule" id="MF_00461"/>
    </source>
</evidence>
<protein>
    <recommendedName>
        <fullName evidence="8">Ion-translocating oxidoreductase complex subunit C</fullName>
        <ecNumber evidence="8">7.-.-.-</ecNumber>
    </recommendedName>
    <alternativeName>
        <fullName evidence="8">Rnf electron transport complex subunit C</fullName>
    </alternativeName>
</protein>
<keyword evidence="7 8" id="KW-0411">Iron-sulfur</keyword>
<feature type="binding site" evidence="8">
    <location>
        <position position="369"/>
    </location>
    <ligand>
        <name>[4Fe-4S] cluster</name>
        <dbReference type="ChEBI" id="CHEBI:49883"/>
        <label>1</label>
    </ligand>
</feature>
<sequence>MAYSFRGGIHPGTHADPGYKSATNTKPIEKLALPDEVILPVSMHIGAPAKPIVSVGDTVDLGQPIAEAGGFVSAPVHATVSGKVKAIEPRLHPNGSKVLSIVIENDGEDRKHESVHPYDFASMSNEERIECIRSAGIVGHGGATFPTHVKIQSGIGKCDTVIINAAECEPYITSDHRLLLERPEETIGGLKMLADIMGVQTAIIAIEENKKDTFAKIEELIADDPRLKLYPLTCKYPQGAEKQLINACTGREVPSGKLPADAGCAVFNVDTAGAVYRRFTTGMPVIRRIVTISGSAVAEPKNLEARIGTPIEKLIDACGGFKEAPNKLLAGGPMMGNAQFSLDAPVVKGTNAFLAFAGNEDKRVKDPQCIRCGKCINACPMHLLPIYMNVYGKQEDLDNAVDCGMMDCIECGSCAYVCPARIPLVAQFRLTKGKIQAKRAAERAKAEAEKKKAEAEAAAKAEAEKPAENK</sequence>
<comment type="similarity">
    <text evidence="8">Belongs to the 4Fe4S bacterial-type ferredoxin family. RnfC subfamily.</text>
</comment>
<evidence type="ECO:0000313" key="12">
    <source>
        <dbReference type="Proteomes" id="UP001298753"/>
    </source>
</evidence>
<feature type="binding site" evidence="8">
    <location>
        <position position="372"/>
    </location>
    <ligand>
        <name>[4Fe-4S] cluster</name>
        <dbReference type="ChEBI" id="CHEBI:49883"/>
        <label>1</label>
    </ligand>
</feature>
<organism evidence="11 12">
    <name type="scientific">Agathobaculum butyriciproducens</name>
    <dbReference type="NCBI Taxonomy" id="1628085"/>
    <lineage>
        <taxon>Bacteria</taxon>
        <taxon>Bacillati</taxon>
        <taxon>Bacillota</taxon>
        <taxon>Clostridia</taxon>
        <taxon>Eubacteriales</taxon>
        <taxon>Butyricicoccaceae</taxon>
        <taxon>Agathobaculum</taxon>
    </lineage>
</organism>
<dbReference type="GO" id="GO:0005886">
    <property type="term" value="C:plasma membrane"/>
    <property type="evidence" value="ECO:0007669"/>
    <property type="project" value="UniProtKB-SubCell"/>
</dbReference>
<dbReference type="InterPro" id="IPR017896">
    <property type="entry name" value="4Fe4S_Fe-S-bd"/>
</dbReference>
<dbReference type="AlphaFoldDB" id="A0AAW4VWN5"/>
<dbReference type="EMBL" id="JAJEPX010000002">
    <property type="protein sequence ID" value="MCC2175885.1"/>
    <property type="molecule type" value="Genomic_DNA"/>
</dbReference>
<name>A0AAW4VWN5_9FIRM</name>
<dbReference type="GO" id="GO:0009055">
    <property type="term" value="F:electron transfer activity"/>
    <property type="evidence" value="ECO:0007669"/>
    <property type="project" value="InterPro"/>
</dbReference>
<dbReference type="GO" id="GO:0046872">
    <property type="term" value="F:metal ion binding"/>
    <property type="evidence" value="ECO:0007669"/>
    <property type="project" value="UniProtKB-KW"/>
</dbReference>
<dbReference type="Gene3D" id="3.10.20.600">
    <property type="match status" value="1"/>
</dbReference>
<feature type="domain" description="4Fe-4S ferredoxin-type" evidence="10">
    <location>
        <begin position="361"/>
        <end position="389"/>
    </location>
</feature>
<dbReference type="Proteomes" id="UP001298753">
    <property type="component" value="Unassembled WGS sequence"/>
</dbReference>
<dbReference type="GO" id="GO:0022900">
    <property type="term" value="P:electron transport chain"/>
    <property type="evidence" value="ECO:0007669"/>
    <property type="project" value="UniProtKB-UniRule"/>
</dbReference>